<evidence type="ECO:0000256" key="7">
    <source>
        <dbReference type="SAM" id="MobiDB-lite"/>
    </source>
</evidence>
<dbReference type="AlphaFoldDB" id="A0A061BET1"/>
<dbReference type="PANTHER" id="PTHR23502:SF5">
    <property type="entry name" value="QUINIDINE RESISTANCE PROTEIN 3"/>
    <property type="match status" value="1"/>
</dbReference>
<dbReference type="InterPro" id="IPR036259">
    <property type="entry name" value="MFS_trans_sf"/>
</dbReference>
<dbReference type="GO" id="GO:0005886">
    <property type="term" value="C:plasma membrane"/>
    <property type="evidence" value="ECO:0007669"/>
    <property type="project" value="TreeGrafter"/>
</dbReference>
<dbReference type="GO" id="GO:0010509">
    <property type="term" value="P:intracellular polyamine homeostasis"/>
    <property type="evidence" value="ECO:0007669"/>
    <property type="project" value="TreeGrafter"/>
</dbReference>
<evidence type="ECO:0000256" key="5">
    <source>
        <dbReference type="ARBA" id="ARBA00023136"/>
    </source>
</evidence>
<comment type="similarity">
    <text evidence="6">Belongs to the major facilitator superfamily. CAR1 family.</text>
</comment>
<feature type="domain" description="Major facilitator superfamily (MFS) profile" evidence="9">
    <location>
        <begin position="87"/>
        <end position="592"/>
    </location>
</feature>
<feature type="transmembrane region" description="Helical" evidence="8">
    <location>
        <begin position="153"/>
        <end position="174"/>
    </location>
</feature>
<dbReference type="PROSITE" id="PS50850">
    <property type="entry name" value="MFS"/>
    <property type="match status" value="1"/>
</dbReference>
<keyword evidence="4 8" id="KW-1133">Transmembrane helix</keyword>
<feature type="transmembrane region" description="Helical" evidence="8">
    <location>
        <begin position="430"/>
        <end position="453"/>
    </location>
</feature>
<feature type="transmembrane region" description="Helical" evidence="8">
    <location>
        <begin position="474"/>
        <end position="494"/>
    </location>
</feature>
<dbReference type="CDD" id="cd17323">
    <property type="entry name" value="MFS_Tpo1_MDR_like"/>
    <property type="match status" value="1"/>
</dbReference>
<accession>A0A061BET1</accession>
<keyword evidence="3 8" id="KW-0812">Transmembrane</keyword>
<gene>
    <name evidence="11" type="ORF">BON22_4292</name>
    <name evidence="10" type="ORF">CYFA0S_23e00672g</name>
</gene>
<evidence type="ECO:0000256" key="4">
    <source>
        <dbReference type="ARBA" id="ARBA00022989"/>
    </source>
</evidence>
<dbReference type="EMBL" id="LK052908">
    <property type="protein sequence ID" value="CDR46406.1"/>
    <property type="molecule type" value="Genomic_DNA"/>
</dbReference>
<keyword evidence="12" id="KW-1185">Reference proteome</keyword>
<dbReference type="STRING" id="36022.A0A061BET1"/>
<dbReference type="OrthoDB" id="3936150at2759"/>
<dbReference type="OMA" id="IFSMATT"/>
<feature type="transmembrane region" description="Helical" evidence="8">
    <location>
        <begin position="243"/>
        <end position="261"/>
    </location>
</feature>
<feature type="transmembrane region" description="Helical" evidence="8">
    <location>
        <begin position="506"/>
        <end position="528"/>
    </location>
</feature>
<comment type="subcellular location">
    <subcellularLocation>
        <location evidence="1">Membrane</location>
        <topology evidence="1">Multi-pass membrane protein</topology>
    </subcellularLocation>
</comment>
<feature type="region of interest" description="Disordered" evidence="7">
    <location>
        <begin position="285"/>
        <end position="304"/>
    </location>
</feature>
<evidence type="ECO:0000313" key="11">
    <source>
        <dbReference type="EMBL" id="ONH65801.1"/>
    </source>
</evidence>
<evidence type="ECO:0000313" key="10">
    <source>
        <dbReference type="EMBL" id="CDR46406.1"/>
    </source>
</evidence>
<reference evidence="11" key="3">
    <citation type="submission" date="2017-01" db="EMBL/GenBank/DDBJ databases">
        <authorList>
            <person name="Mah S.A."/>
            <person name="Swanson W.J."/>
            <person name="Moy G.W."/>
            <person name="Vacquier V.D."/>
        </authorList>
    </citation>
    <scope>NUCLEOTIDE SEQUENCE [LARGE SCALE GENOMIC DNA]</scope>
    <source>
        <strain evidence="11">65</strain>
    </source>
</reference>
<dbReference type="EMBL" id="MPUK01000009">
    <property type="protein sequence ID" value="ONH65801.1"/>
    <property type="molecule type" value="Genomic_DNA"/>
</dbReference>
<evidence type="ECO:0000256" key="1">
    <source>
        <dbReference type="ARBA" id="ARBA00004141"/>
    </source>
</evidence>
<feature type="transmembrane region" description="Helical" evidence="8">
    <location>
        <begin position="121"/>
        <end position="141"/>
    </location>
</feature>
<evidence type="ECO:0000259" key="9">
    <source>
        <dbReference type="PROSITE" id="PS50850"/>
    </source>
</evidence>
<feature type="transmembrane region" description="Helical" evidence="8">
    <location>
        <begin position="569"/>
        <end position="587"/>
    </location>
</feature>
<feature type="compositionally biased region" description="Polar residues" evidence="7">
    <location>
        <begin position="1"/>
        <end position="13"/>
    </location>
</feature>
<dbReference type="FunFam" id="1.20.1720.10:FF:000009">
    <property type="entry name" value="MFS multidrug transporter"/>
    <property type="match status" value="1"/>
</dbReference>
<sequence>MTDLESLSTAHSSSDVDHEGPVPLHNESQDNQGTGEQLKTSTTRASILTDTTLRRPRDKRRGLLAQFSLVPEFKDARDYPDGLKNFIVFVIAIAAMIGPMGTSIVFPAIEDMKKDLNTTTMMVNVSVGIYLLSLGIFPIWWSSFSEMLGRRTVYVLSFTLYIGFAIGCALSPSIGALTGFRVLSGACSASVQSVGAGTISDIYAPEQRGRGMGYFYLGALASPLISPIVGALLLIRWSWRSTQWFLVVLAALMDLLIILCLPETLRTQNNKDMIAKILAERRTQREKISNEDKESNIDNDGNDQSMISRVTSIASAAGARDENAFVIDIESTPNPDPAQLQATTEADIRRQMTEIEEAIEEEESNPSRWKRVKRALYIYGLRPLKSVYFFGYPPVALSISFSAITFGVLYVMNMTIEYEYARAPYNWKALYVGFAYIPNSVTYIIASIYGGRWTDWLLKRYRAKNGFNAPEARISYNMLSAVIAYPPALLIAGWCFHYHTHWVTPLIGTAIFGFATMMTIGPTATYLVDSLPGRGATGMALNNLVRQTFATGAVFLVDPMIVGMGTGPMMSMCCGVVLVWSVVLIILKKKGAKWREEYDLQKFYDKLE</sequence>
<evidence type="ECO:0000256" key="8">
    <source>
        <dbReference type="SAM" id="Phobius"/>
    </source>
</evidence>
<organism evidence="10">
    <name type="scientific">Cyberlindnera fabianii</name>
    <name type="common">Yeast</name>
    <name type="synonym">Hansenula fabianii</name>
    <dbReference type="NCBI Taxonomy" id="36022"/>
    <lineage>
        <taxon>Eukaryota</taxon>
        <taxon>Fungi</taxon>
        <taxon>Dikarya</taxon>
        <taxon>Ascomycota</taxon>
        <taxon>Saccharomycotina</taxon>
        <taxon>Saccharomycetes</taxon>
        <taxon>Phaffomycetales</taxon>
        <taxon>Phaffomycetaceae</taxon>
        <taxon>Cyberlindnera</taxon>
    </lineage>
</organism>
<proteinExistence type="inferred from homology"/>
<feature type="compositionally biased region" description="Polar residues" evidence="7">
    <location>
        <begin position="29"/>
        <end position="51"/>
    </location>
</feature>
<feature type="region of interest" description="Disordered" evidence="7">
    <location>
        <begin position="1"/>
        <end position="52"/>
    </location>
</feature>
<reference evidence="10" key="1">
    <citation type="journal article" date="2014" name="Genome Announc.">
        <title>Genome sequence of the yeast Cyberlindnera fabianii (Hansenula fabianii).</title>
        <authorList>
            <person name="Freel K.C."/>
            <person name="Sarilar V."/>
            <person name="Neuveglise C."/>
            <person name="Devillers H."/>
            <person name="Friedrich A."/>
            <person name="Schacherer J."/>
        </authorList>
    </citation>
    <scope>NUCLEOTIDE SEQUENCE</scope>
    <source>
        <strain evidence="10">YJS4271</strain>
    </source>
</reference>
<dbReference type="VEuPathDB" id="FungiDB:BON22_4292"/>
<dbReference type="InterPro" id="IPR011701">
    <property type="entry name" value="MFS"/>
</dbReference>
<protein>
    <submittedName>
        <fullName evidence="10">CYFA0S23e00672g1_1</fullName>
    </submittedName>
    <submittedName>
        <fullName evidence="11">Quinidine resistance protein 3</fullName>
    </submittedName>
</protein>
<evidence type="ECO:0000256" key="6">
    <source>
        <dbReference type="ARBA" id="ARBA00038347"/>
    </source>
</evidence>
<keyword evidence="2" id="KW-0813">Transport</keyword>
<evidence type="ECO:0000256" key="3">
    <source>
        <dbReference type="ARBA" id="ARBA00022692"/>
    </source>
</evidence>
<dbReference type="Proteomes" id="UP000189513">
    <property type="component" value="Unassembled WGS sequence"/>
</dbReference>
<name>A0A061BET1_CYBFA</name>
<keyword evidence="5 8" id="KW-0472">Membrane</keyword>
<feature type="compositionally biased region" description="Basic and acidic residues" evidence="7">
    <location>
        <begin position="285"/>
        <end position="296"/>
    </location>
</feature>
<dbReference type="Pfam" id="PF07690">
    <property type="entry name" value="MFS_1"/>
    <property type="match status" value="1"/>
</dbReference>
<dbReference type="SUPFAM" id="SSF103473">
    <property type="entry name" value="MFS general substrate transporter"/>
    <property type="match status" value="1"/>
</dbReference>
<evidence type="ECO:0000313" key="12">
    <source>
        <dbReference type="Proteomes" id="UP000189513"/>
    </source>
</evidence>
<reference evidence="12" key="2">
    <citation type="journal article" date="2017" name="Genome Announc.">
        <title>Genome sequences of Cyberlindnera fabianii 65, Pichia kudriavzevii 129, and Saccharomyces cerevisiae 131 isolated from fermented masau fruits in Zimbabwe.</title>
        <authorList>
            <person name="van Rijswijck I.M.H."/>
            <person name="Derks M.F.L."/>
            <person name="Abee T."/>
            <person name="de Ridder D."/>
            <person name="Smid E.J."/>
        </authorList>
    </citation>
    <scope>NUCLEOTIDE SEQUENCE [LARGE SCALE GENOMIC DNA]</scope>
    <source>
        <strain evidence="12">65</strain>
    </source>
</reference>
<dbReference type="GO" id="GO:0015203">
    <property type="term" value="F:polyamine transmembrane transporter activity"/>
    <property type="evidence" value="ECO:0007669"/>
    <property type="project" value="TreeGrafter"/>
</dbReference>
<evidence type="ECO:0000256" key="2">
    <source>
        <dbReference type="ARBA" id="ARBA00022448"/>
    </source>
</evidence>
<dbReference type="InterPro" id="IPR020846">
    <property type="entry name" value="MFS_dom"/>
</dbReference>
<dbReference type="Gene3D" id="1.20.1250.20">
    <property type="entry name" value="MFS general substrate transporter like domains"/>
    <property type="match status" value="1"/>
</dbReference>
<dbReference type="Gene3D" id="1.20.1720.10">
    <property type="entry name" value="Multidrug resistance protein D"/>
    <property type="match status" value="1"/>
</dbReference>
<feature type="transmembrane region" description="Helical" evidence="8">
    <location>
        <begin position="86"/>
        <end position="109"/>
    </location>
</feature>
<feature type="transmembrane region" description="Helical" evidence="8">
    <location>
        <begin position="215"/>
        <end position="237"/>
    </location>
</feature>
<feature type="transmembrane region" description="Helical" evidence="8">
    <location>
        <begin position="387"/>
        <end position="410"/>
    </location>
</feature>
<dbReference type="PANTHER" id="PTHR23502">
    <property type="entry name" value="MAJOR FACILITATOR SUPERFAMILY"/>
    <property type="match status" value="1"/>
</dbReference>